<dbReference type="AlphaFoldDB" id="D3BIM5"/>
<sequence>MTVKCAQHQRSHDLMCPKCIIIHNRANQDHLDYHDHIDSIRQSLSHNLLDVVSDSNSDHNIKDQSGDQSDDIDDSTIISNTVFREKITSLWSTLKSSSDKYQSLTTTENEIKQHFEQLHQYLIVEEHKLKKDIINNKDAIINLVDNNMNQLKYLVNIININSKLDNDNDNNTVDQHINSDSSNNNQDQSVIADTTDQYSTIAIMKSITCSSSLKSFVKDNSQSLFSHDQNQLNIGELLTQHNNDQNSIILDIINKYNIHLTTDSNNNLSDCNNDTDYKVSIKQPDFNQLNSIIQQSIILTATSPQSTASTSTNKSSFILATHQSNGATLINTSNNTTEELQFSYDFFQTSSSMVSVGEYVYIFGGVPYRNKWFRFSLKSKSIDHVGDMDNYFADCFISVCYDGQDLIYLVNGSMMNRIDYFNVRTFQFDRLYMPKEILGQQLSSMFYKGKLYSVPLLKKVIAEFDLTSNQLMLKHPIVSCPMSACHDDNGNFFIHGSDGSLVKFNVETKQTTKLNVKTGKADSVYLLYHRVSAAESFVYSFGGVDYGNFKYSIEQQQQQPYLIGDKHVRAMYGSVSF</sequence>
<reference evidence="2 3" key="1">
    <citation type="journal article" date="2011" name="Genome Res.">
        <title>Phylogeny-wide analysis of social amoeba genomes highlights ancient origins for complex intercellular communication.</title>
        <authorList>
            <person name="Heidel A.J."/>
            <person name="Lawal H.M."/>
            <person name="Felder M."/>
            <person name="Schilde C."/>
            <person name="Helps N.R."/>
            <person name="Tunggal B."/>
            <person name="Rivero F."/>
            <person name="John U."/>
            <person name="Schleicher M."/>
            <person name="Eichinger L."/>
            <person name="Platzer M."/>
            <person name="Noegel A.A."/>
            <person name="Schaap P."/>
            <person name="Gloeckner G."/>
        </authorList>
    </citation>
    <scope>NUCLEOTIDE SEQUENCE [LARGE SCALE GENOMIC DNA]</scope>
    <source>
        <strain evidence="3">ATCC 26659 / Pp 5 / PN500</strain>
    </source>
</reference>
<gene>
    <name evidence="2" type="ORF">PPL_08104</name>
</gene>
<proteinExistence type="predicted"/>
<dbReference type="InParanoid" id="D3BIM5"/>
<name>D3BIM5_HETP5</name>
<dbReference type="GeneID" id="31363584"/>
<evidence type="ECO:0008006" key="4">
    <source>
        <dbReference type="Google" id="ProtNLM"/>
    </source>
</evidence>
<evidence type="ECO:0000313" key="3">
    <source>
        <dbReference type="Proteomes" id="UP000001396"/>
    </source>
</evidence>
<dbReference type="SUPFAM" id="SSF117281">
    <property type="entry name" value="Kelch motif"/>
    <property type="match status" value="1"/>
</dbReference>
<feature type="region of interest" description="Disordered" evidence="1">
    <location>
        <begin position="169"/>
        <end position="190"/>
    </location>
</feature>
<accession>D3BIM5</accession>
<organism evidence="2 3">
    <name type="scientific">Heterostelium pallidum (strain ATCC 26659 / Pp 5 / PN500)</name>
    <name type="common">Cellular slime mold</name>
    <name type="synonym">Polysphondylium pallidum</name>
    <dbReference type="NCBI Taxonomy" id="670386"/>
    <lineage>
        <taxon>Eukaryota</taxon>
        <taxon>Amoebozoa</taxon>
        <taxon>Evosea</taxon>
        <taxon>Eumycetozoa</taxon>
        <taxon>Dictyostelia</taxon>
        <taxon>Acytosteliales</taxon>
        <taxon>Acytosteliaceae</taxon>
        <taxon>Heterostelium</taxon>
    </lineage>
</organism>
<evidence type="ECO:0000313" key="2">
    <source>
        <dbReference type="EMBL" id="EFA78649.1"/>
    </source>
</evidence>
<dbReference type="EMBL" id="ADBJ01000037">
    <property type="protein sequence ID" value="EFA78649.1"/>
    <property type="molecule type" value="Genomic_DNA"/>
</dbReference>
<evidence type="ECO:0000256" key="1">
    <source>
        <dbReference type="SAM" id="MobiDB-lite"/>
    </source>
</evidence>
<dbReference type="RefSeq" id="XP_020430773.1">
    <property type="nucleotide sequence ID" value="XM_020578934.1"/>
</dbReference>
<feature type="compositionally biased region" description="Low complexity" evidence="1">
    <location>
        <begin position="178"/>
        <end position="189"/>
    </location>
</feature>
<dbReference type="Proteomes" id="UP000001396">
    <property type="component" value="Unassembled WGS sequence"/>
</dbReference>
<protein>
    <recommendedName>
        <fullName evidence="4">B box-type domain-containing protein</fullName>
    </recommendedName>
</protein>
<dbReference type="InterPro" id="IPR015915">
    <property type="entry name" value="Kelch-typ_b-propeller"/>
</dbReference>
<comment type="caution">
    <text evidence="2">The sequence shown here is derived from an EMBL/GenBank/DDBJ whole genome shotgun (WGS) entry which is preliminary data.</text>
</comment>
<keyword evidence="3" id="KW-1185">Reference proteome</keyword>
<dbReference type="Gene3D" id="2.120.10.80">
    <property type="entry name" value="Kelch-type beta propeller"/>
    <property type="match status" value="1"/>
</dbReference>